<sequence length="428" mass="48101">MLKLRTIKNKNGLLFMNQYISNSRVTFLKSPLLKNSFFMMLYSISSAGFGFVFWTLAAKFYSPLDVGIATALLSSMNLIVLFSRFGLDYSIIRFFPEYDKNSIFNTSWIVTTFFAVVFGILFIIGIDVLSPNLNFLKSPSNACTYLIFLSANSFAILAGISFVALRKAGLQFIQSLFVSTRILFLLPFIKLKAIGIFDAIGASFIVASIFSIIYLALFGIKLNFKIDKTFLNEAFNFSVGNYLAVWFTTAPNYILPLLVLNILGVEETAYYYIAFSIASLLFMIPGSISMSLLVEGSYGKELKKMIIKSFSIVFSIIIPALVILYFESDWFLNIFGKTYSENGGDLLKIMIFTSIFMTITSIYITIKRIQKDVNEIVILSGIIFLILIGSSYIFMLKFGLIGIGYAWVLSYGIGTVITGVLVWKNKWI</sequence>
<name>A0A0E3S7Y5_9EURY</name>
<dbReference type="STRING" id="1434110.MSHOH_0188"/>
<dbReference type="GO" id="GO:0005886">
    <property type="term" value="C:plasma membrane"/>
    <property type="evidence" value="ECO:0007669"/>
    <property type="project" value="UniProtKB-SubCell"/>
</dbReference>
<dbReference type="EMBL" id="CP009516">
    <property type="protein sequence ID" value="AKB76671.1"/>
    <property type="molecule type" value="Genomic_DNA"/>
</dbReference>
<evidence type="ECO:0000256" key="1">
    <source>
        <dbReference type="ARBA" id="ARBA00004651"/>
    </source>
</evidence>
<evidence type="ECO:0000256" key="6">
    <source>
        <dbReference type="SAM" id="Phobius"/>
    </source>
</evidence>
<protein>
    <submittedName>
        <fullName evidence="7">Oligosaccharide repeat unit transporter</fullName>
    </submittedName>
</protein>
<reference evidence="7 8" key="1">
    <citation type="submission" date="2014-07" db="EMBL/GenBank/DDBJ databases">
        <title>Methanogenic archaea and the global carbon cycle.</title>
        <authorList>
            <person name="Henriksen J.R."/>
            <person name="Luke J."/>
            <person name="Reinhart S."/>
            <person name="Benedict M.N."/>
            <person name="Youngblut N.D."/>
            <person name="Metcalf M.E."/>
            <person name="Whitaker R.J."/>
            <person name="Metcalf W.W."/>
        </authorList>
    </citation>
    <scope>NUCLEOTIDE SEQUENCE [LARGE SCALE GENOMIC DNA]</scope>
    <source>
        <strain evidence="7 8">HB-1</strain>
    </source>
</reference>
<feature type="transmembrane region" description="Helical" evidence="6">
    <location>
        <begin position="376"/>
        <end position="394"/>
    </location>
</feature>
<keyword evidence="8" id="KW-1185">Reference proteome</keyword>
<keyword evidence="3 6" id="KW-0812">Transmembrane</keyword>
<comment type="subcellular location">
    <subcellularLocation>
        <location evidence="1">Cell membrane</location>
        <topology evidence="1">Multi-pass membrane protein</topology>
    </subcellularLocation>
</comment>
<feature type="transmembrane region" description="Helical" evidence="6">
    <location>
        <begin position="37"/>
        <end position="56"/>
    </location>
</feature>
<dbReference type="AlphaFoldDB" id="A0A0E3S7Y5"/>
<evidence type="ECO:0000256" key="5">
    <source>
        <dbReference type="ARBA" id="ARBA00023136"/>
    </source>
</evidence>
<dbReference type="HOGENOM" id="CLU_030866_1_0_2"/>
<evidence type="ECO:0000313" key="8">
    <source>
        <dbReference type="Proteomes" id="UP000033101"/>
    </source>
</evidence>
<organism evidence="7 8">
    <name type="scientific">Methanosarcina horonobensis HB-1 = JCM 15518</name>
    <dbReference type="NCBI Taxonomy" id="1434110"/>
    <lineage>
        <taxon>Archaea</taxon>
        <taxon>Methanobacteriati</taxon>
        <taxon>Methanobacteriota</taxon>
        <taxon>Stenosarchaea group</taxon>
        <taxon>Methanomicrobia</taxon>
        <taxon>Methanosarcinales</taxon>
        <taxon>Methanosarcinaceae</taxon>
        <taxon>Methanosarcina</taxon>
    </lineage>
</organism>
<feature type="transmembrane region" description="Helical" evidence="6">
    <location>
        <begin position="306"/>
        <end position="326"/>
    </location>
</feature>
<feature type="transmembrane region" description="Helical" evidence="6">
    <location>
        <begin position="346"/>
        <end position="364"/>
    </location>
</feature>
<gene>
    <name evidence="7" type="ORF">MSHOH_0188</name>
</gene>
<dbReference type="Proteomes" id="UP000033101">
    <property type="component" value="Chromosome"/>
</dbReference>
<dbReference type="InterPro" id="IPR050833">
    <property type="entry name" value="Poly_Biosynth_Transport"/>
</dbReference>
<feature type="transmembrane region" description="Helical" evidence="6">
    <location>
        <begin position="108"/>
        <end position="126"/>
    </location>
</feature>
<dbReference type="PATRIC" id="fig|1434110.4.peg.214"/>
<keyword evidence="2" id="KW-1003">Cell membrane</keyword>
<feature type="transmembrane region" description="Helical" evidence="6">
    <location>
        <begin position="172"/>
        <end position="189"/>
    </location>
</feature>
<dbReference type="InterPro" id="IPR002797">
    <property type="entry name" value="Polysacc_synth"/>
</dbReference>
<accession>A0A0E3S7Y5</accession>
<dbReference type="KEGG" id="mhor:MSHOH_0188"/>
<dbReference type="PANTHER" id="PTHR30250:SF11">
    <property type="entry name" value="O-ANTIGEN TRANSPORTER-RELATED"/>
    <property type="match status" value="1"/>
</dbReference>
<feature type="transmembrane region" description="Helical" evidence="6">
    <location>
        <begin position="195"/>
        <end position="218"/>
    </location>
</feature>
<keyword evidence="5 6" id="KW-0472">Membrane</keyword>
<feature type="transmembrane region" description="Helical" evidence="6">
    <location>
        <begin position="68"/>
        <end position="87"/>
    </location>
</feature>
<feature type="transmembrane region" description="Helical" evidence="6">
    <location>
        <begin position="269"/>
        <end position="294"/>
    </location>
</feature>
<keyword evidence="4 6" id="KW-1133">Transmembrane helix</keyword>
<dbReference type="Pfam" id="PF01943">
    <property type="entry name" value="Polysacc_synt"/>
    <property type="match status" value="1"/>
</dbReference>
<evidence type="ECO:0000256" key="4">
    <source>
        <dbReference type="ARBA" id="ARBA00022989"/>
    </source>
</evidence>
<evidence type="ECO:0000256" key="3">
    <source>
        <dbReference type="ARBA" id="ARBA00022692"/>
    </source>
</evidence>
<feature type="transmembrane region" description="Helical" evidence="6">
    <location>
        <begin position="400"/>
        <end position="423"/>
    </location>
</feature>
<evidence type="ECO:0000313" key="7">
    <source>
        <dbReference type="EMBL" id="AKB76671.1"/>
    </source>
</evidence>
<proteinExistence type="predicted"/>
<dbReference type="RefSeq" id="WP_239451135.1">
    <property type="nucleotide sequence ID" value="NZ_CP009516.1"/>
</dbReference>
<feature type="transmembrane region" description="Helical" evidence="6">
    <location>
        <begin position="146"/>
        <end position="165"/>
    </location>
</feature>
<evidence type="ECO:0000256" key="2">
    <source>
        <dbReference type="ARBA" id="ARBA00022475"/>
    </source>
</evidence>
<dbReference type="GeneID" id="24829307"/>
<feature type="transmembrane region" description="Helical" evidence="6">
    <location>
        <begin position="239"/>
        <end position="263"/>
    </location>
</feature>
<dbReference type="PANTHER" id="PTHR30250">
    <property type="entry name" value="PST FAMILY PREDICTED COLANIC ACID TRANSPORTER"/>
    <property type="match status" value="1"/>
</dbReference>